<evidence type="ECO:0000313" key="9">
    <source>
        <dbReference type="Proteomes" id="UP000663827"/>
    </source>
</evidence>
<dbReference type="Proteomes" id="UP000663827">
    <property type="component" value="Unassembled WGS sequence"/>
</dbReference>
<organism evidence="8 9">
    <name type="scientific">Rhizoctonia solani</name>
    <dbReference type="NCBI Taxonomy" id="456999"/>
    <lineage>
        <taxon>Eukaryota</taxon>
        <taxon>Fungi</taxon>
        <taxon>Dikarya</taxon>
        <taxon>Basidiomycota</taxon>
        <taxon>Agaricomycotina</taxon>
        <taxon>Agaricomycetes</taxon>
        <taxon>Cantharellales</taxon>
        <taxon>Ceratobasidiaceae</taxon>
        <taxon>Rhizoctonia</taxon>
    </lineage>
</organism>
<dbReference type="PANTHER" id="PTHR46300">
    <property type="entry name" value="P450, PUTATIVE (EUROFUNG)-RELATED-RELATED"/>
    <property type="match status" value="1"/>
</dbReference>
<comment type="cofactor">
    <cofactor evidence="1">
        <name>heme</name>
        <dbReference type="ChEBI" id="CHEBI:30413"/>
    </cofactor>
</comment>
<name>A0A8H3E135_9AGAM</name>
<evidence type="ECO:0000256" key="2">
    <source>
        <dbReference type="ARBA" id="ARBA00010617"/>
    </source>
</evidence>
<keyword evidence="6" id="KW-0408">Iron</keyword>
<keyword evidence="4" id="KW-0479">Metal-binding</keyword>
<evidence type="ECO:0000256" key="5">
    <source>
        <dbReference type="ARBA" id="ARBA00023002"/>
    </source>
</evidence>
<dbReference type="SUPFAM" id="SSF48264">
    <property type="entry name" value="Cytochrome P450"/>
    <property type="match status" value="1"/>
</dbReference>
<sequence length="157" mass="18421">MGWENIMPFHGYDEEWKLYRRYANQGFNKKTVAKYHAGQTKDVHIFLQRLVLNPANFAQEFNMLLGKIIMRVTYGYPVTNANDPHVSSSDEAIELLRHVAMMGNYLVDSYPFLRHLPEWLPGMGFKAKAREWSSLPNKMADVPFEWTKKQMVKYFPS</sequence>
<evidence type="ECO:0000256" key="4">
    <source>
        <dbReference type="ARBA" id="ARBA00022723"/>
    </source>
</evidence>
<protein>
    <submittedName>
        <fullName evidence="8">Uncharacterized protein</fullName>
    </submittedName>
</protein>
<dbReference type="InterPro" id="IPR036396">
    <property type="entry name" value="Cyt_P450_sf"/>
</dbReference>
<dbReference type="EMBL" id="CAJNJQ010002503">
    <property type="protein sequence ID" value="CAE7178232.1"/>
    <property type="molecule type" value="Genomic_DNA"/>
</dbReference>
<keyword evidence="5" id="KW-0560">Oxidoreductase</keyword>
<dbReference type="InterPro" id="IPR050364">
    <property type="entry name" value="Cytochrome_P450_fung"/>
</dbReference>
<evidence type="ECO:0000256" key="3">
    <source>
        <dbReference type="ARBA" id="ARBA00022617"/>
    </source>
</evidence>
<dbReference type="GO" id="GO:0005506">
    <property type="term" value="F:iron ion binding"/>
    <property type="evidence" value="ECO:0007669"/>
    <property type="project" value="InterPro"/>
</dbReference>
<keyword evidence="7" id="KW-0503">Monooxygenase</keyword>
<dbReference type="GO" id="GO:0004497">
    <property type="term" value="F:monooxygenase activity"/>
    <property type="evidence" value="ECO:0007669"/>
    <property type="project" value="UniProtKB-KW"/>
</dbReference>
<evidence type="ECO:0000256" key="1">
    <source>
        <dbReference type="ARBA" id="ARBA00001971"/>
    </source>
</evidence>
<keyword evidence="3" id="KW-0349">Heme</keyword>
<comment type="similarity">
    <text evidence="2">Belongs to the cytochrome P450 family.</text>
</comment>
<proteinExistence type="inferred from homology"/>
<dbReference type="GO" id="GO:0016705">
    <property type="term" value="F:oxidoreductase activity, acting on paired donors, with incorporation or reduction of molecular oxygen"/>
    <property type="evidence" value="ECO:0007669"/>
    <property type="project" value="InterPro"/>
</dbReference>
<reference evidence="8" key="1">
    <citation type="submission" date="2021-01" db="EMBL/GenBank/DDBJ databases">
        <authorList>
            <person name="Kaushik A."/>
        </authorList>
    </citation>
    <scope>NUCLEOTIDE SEQUENCE</scope>
    <source>
        <strain evidence="8">AG5</strain>
    </source>
</reference>
<dbReference type="AlphaFoldDB" id="A0A8H3E135"/>
<dbReference type="Gene3D" id="1.10.630.10">
    <property type="entry name" value="Cytochrome P450"/>
    <property type="match status" value="1"/>
</dbReference>
<gene>
    <name evidence="8" type="ORF">RDB_LOCUS114075</name>
</gene>
<dbReference type="PANTHER" id="PTHR46300:SF7">
    <property type="entry name" value="P450, PUTATIVE (EUROFUNG)-RELATED"/>
    <property type="match status" value="1"/>
</dbReference>
<evidence type="ECO:0000256" key="7">
    <source>
        <dbReference type="ARBA" id="ARBA00023033"/>
    </source>
</evidence>
<comment type="caution">
    <text evidence="8">The sequence shown here is derived from an EMBL/GenBank/DDBJ whole genome shotgun (WGS) entry which is preliminary data.</text>
</comment>
<evidence type="ECO:0000313" key="8">
    <source>
        <dbReference type="EMBL" id="CAE7178232.1"/>
    </source>
</evidence>
<accession>A0A8H3E135</accession>
<dbReference type="GO" id="GO:0020037">
    <property type="term" value="F:heme binding"/>
    <property type="evidence" value="ECO:0007669"/>
    <property type="project" value="InterPro"/>
</dbReference>
<evidence type="ECO:0000256" key="6">
    <source>
        <dbReference type="ARBA" id="ARBA00023004"/>
    </source>
</evidence>